<evidence type="ECO:0000313" key="2">
    <source>
        <dbReference type="EMBL" id="MBP0112784.1"/>
    </source>
</evidence>
<dbReference type="EMBL" id="JAGIKT010000038">
    <property type="protein sequence ID" value="MBP0112784.1"/>
    <property type="molecule type" value="Genomic_DNA"/>
</dbReference>
<feature type="compositionally biased region" description="Basic and acidic residues" evidence="1">
    <location>
        <begin position="1"/>
        <end position="20"/>
    </location>
</feature>
<dbReference type="Gene3D" id="1.10.1220.10">
    <property type="entry name" value="Met repressor-like"/>
    <property type="match status" value="1"/>
</dbReference>
<proteinExistence type="predicted"/>
<dbReference type="InterPro" id="IPR013321">
    <property type="entry name" value="Arc_rbn_hlx_hlx"/>
</dbReference>
<protein>
    <recommendedName>
        <fullName evidence="4">Ribbon-helix-helix protein, CopG family</fullName>
    </recommendedName>
</protein>
<organism evidence="2 3">
    <name type="scientific">Bradyrhizobium vignae</name>
    <dbReference type="NCBI Taxonomy" id="1549949"/>
    <lineage>
        <taxon>Bacteria</taxon>
        <taxon>Pseudomonadati</taxon>
        <taxon>Pseudomonadota</taxon>
        <taxon>Alphaproteobacteria</taxon>
        <taxon>Hyphomicrobiales</taxon>
        <taxon>Nitrobacteraceae</taxon>
        <taxon>Bradyrhizobium</taxon>
    </lineage>
</organism>
<name>A0ABS3ZZE4_9BRAD</name>
<dbReference type="Proteomes" id="UP000669317">
    <property type="component" value="Unassembled WGS sequence"/>
</dbReference>
<dbReference type="SUPFAM" id="SSF47598">
    <property type="entry name" value="Ribbon-helix-helix"/>
    <property type="match status" value="1"/>
</dbReference>
<feature type="region of interest" description="Disordered" evidence="1">
    <location>
        <begin position="1"/>
        <end position="28"/>
    </location>
</feature>
<evidence type="ECO:0000256" key="1">
    <source>
        <dbReference type="SAM" id="MobiDB-lite"/>
    </source>
</evidence>
<comment type="caution">
    <text evidence="2">The sequence shown here is derived from an EMBL/GenBank/DDBJ whole genome shotgun (WGS) entry which is preliminary data.</text>
</comment>
<accession>A0ABS3ZZE4</accession>
<reference evidence="2 3" key="1">
    <citation type="submission" date="2021-03" db="EMBL/GenBank/DDBJ databases">
        <title>Genome Sequence of Bradyrhizobium vignae strain ISRA400.</title>
        <authorList>
            <person name="Tisa L.S."/>
            <person name="Svistoonoff S."/>
            <person name="Hocher V."/>
            <person name="Fall S."/>
            <person name="Zaiya A."/>
            <person name="Naing D."/>
            <person name="Niang N."/>
            <person name="Diouf A."/>
            <person name="Dasylva M.C."/>
            <person name="Toure O."/>
            <person name="Gueye M."/>
            <person name="Gully D."/>
            <person name="Tisseyre P."/>
            <person name="Simpson S."/>
            <person name="Morris K."/>
            <person name="Thomas W.K."/>
        </authorList>
    </citation>
    <scope>NUCLEOTIDE SEQUENCE [LARGE SCALE GENOMIC DNA]</scope>
    <source>
        <strain evidence="2 3">ISRA400</strain>
    </source>
</reference>
<evidence type="ECO:0008006" key="4">
    <source>
        <dbReference type="Google" id="ProtNLM"/>
    </source>
</evidence>
<keyword evidence="3" id="KW-1185">Reference proteome</keyword>
<sequence>MPDRKQATRGRKPPEGEKKQFLTSMDPDVTRRIKAAAALRDKTASLVLEEAAKEWLDRHQDGKKEDRRS</sequence>
<gene>
    <name evidence="2" type="ORF">JWS04_17165</name>
</gene>
<dbReference type="InterPro" id="IPR010985">
    <property type="entry name" value="Ribbon_hlx_hlx"/>
</dbReference>
<evidence type="ECO:0000313" key="3">
    <source>
        <dbReference type="Proteomes" id="UP000669317"/>
    </source>
</evidence>